<keyword evidence="3" id="KW-1003">Cell membrane</keyword>
<dbReference type="OrthoDB" id="9778331at2"/>
<feature type="transmembrane region" description="Helical" evidence="7">
    <location>
        <begin position="45"/>
        <end position="62"/>
    </location>
</feature>
<dbReference type="Gene3D" id="3.30.240.20">
    <property type="entry name" value="bsu07140 like domains"/>
    <property type="match status" value="2"/>
</dbReference>
<dbReference type="STRING" id="1503961.SAMN05421736_13220"/>
<comment type="subcellular location">
    <subcellularLocation>
        <location evidence="1">Cell membrane</location>
        <topology evidence="1">Multi-pass membrane protein</topology>
    </subcellularLocation>
</comment>
<evidence type="ECO:0000256" key="4">
    <source>
        <dbReference type="ARBA" id="ARBA00022692"/>
    </source>
</evidence>
<evidence type="ECO:0000256" key="1">
    <source>
        <dbReference type="ARBA" id="ARBA00004651"/>
    </source>
</evidence>
<evidence type="ECO:0000313" key="9">
    <source>
        <dbReference type="EMBL" id="SDZ68190.1"/>
    </source>
</evidence>
<dbReference type="GO" id="GO:0005886">
    <property type="term" value="C:plasma membrane"/>
    <property type="evidence" value="ECO:0007669"/>
    <property type="project" value="UniProtKB-SubCell"/>
</dbReference>
<keyword evidence="5 7" id="KW-1133">Transmembrane helix</keyword>
<dbReference type="InterPro" id="IPR007353">
    <property type="entry name" value="DUF421"/>
</dbReference>
<dbReference type="PANTHER" id="PTHR34582:SF6">
    <property type="entry name" value="UPF0702 TRANSMEMBRANE PROTEIN YCAP"/>
    <property type="match status" value="1"/>
</dbReference>
<dbReference type="Pfam" id="PF04239">
    <property type="entry name" value="DUF421"/>
    <property type="match status" value="1"/>
</dbReference>
<evidence type="ECO:0000256" key="7">
    <source>
        <dbReference type="SAM" id="Phobius"/>
    </source>
</evidence>
<evidence type="ECO:0000256" key="6">
    <source>
        <dbReference type="ARBA" id="ARBA00023136"/>
    </source>
</evidence>
<sequence length="239" mass="26448">MFDFWTGAPDLPVYGFLIRAIIVYGYVFLLIKVLGQRSMTAINPIDFLFGVIIGDVVGEPLANGENPLGGPLAAAALIGGVHLFLSYISLKMPRFRRVLEDEPIMLIEKGHILHEEMAKAKLTVEGLLMDLRFNNAIDLTEVDYAMLESNGQISVIKKSRFDSLTPADMGQFPKSKGYPTVVIMDGHIIDANLKKVGDRAWLQNVLQQNGFNDAKDVFLMTADETKKVYLSGKKQVKSG</sequence>
<dbReference type="AlphaFoldDB" id="A0A1H3V0I0"/>
<protein>
    <submittedName>
        <fullName evidence="9">Uncharacterized membrane protein YcaP, DUF421 family</fullName>
    </submittedName>
</protein>
<keyword evidence="4 7" id="KW-0812">Transmembrane</keyword>
<keyword evidence="10" id="KW-1185">Reference proteome</keyword>
<accession>A0A1H3V0I0</accession>
<feature type="transmembrane region" description="Helical" evidence="7">
    <location>
        <begin position="68"/>
        <end position="90"/>
    </location>
</feature>
<evidence type="ECO:0000313" key="10">
    <source>
        <dbReference type="Proteomes" id="UP000198935"/>
    </source>
</evidence>
<organism evidence="9 10">
    <name type="scientific">Evansella caseinilytica</name>
    <dbReference type="NCBI Taxonomy" id="1503961"/>
    <lineage>
        <taxon>Bacteria</taxon>
        <taxon>Bacillati</taxon>
        <taxon>Bacillota</taxon>
        <taxon>Bacilli</taxon>
        <taxon>Bacillales</taxon>
        <taxon>Bacillaceae</taxon>
        <taxon>Evansella</taxon>
    </lineage>
</organism>
<feature type="transmembrane region" description="Helical" evidence="7">
    <location>
        <begin position="12"/>
        <end position="33"/>
    </location>
</feature>
<gene>
    <name evidence="9" type="ORF">SAMN05421736_13220</name>
</gene>
<evidence type="ECO:0000256" key="2">
    <source>
        <dbReference type="ARBA" id="ARBA00006448"/>
    </source>
</evidence>
<dbReference type="PANTHER" id="PTHR34582">
    <property type="entry name" value="UPF0702 TRANSMEMBRANE PROTEIN YCAP"/>
    <property type="match status" value="1"/>
</dbReference>
<name>A0A1H3V0I0_9BACI</name>
<comment type="similarity">
    <text evidence="2">Belongs to the UPF0702 family.</text>
</comment>
<evidence type="ECO:0000256" key="5">
    <source>
        <dbReference type="ARBA" id="ARBA00022989"/>
    </source>
</evidence>
<dbReference type="InterPro" id="IPR023090">
    <property type="entry name" value="UPF0702_alpha/beta_dom_sf"/>
</dbReference>
<reference evidence="10" key="1">
    <citation type="submission" date="2016-10" db="EMBL/GenBank/DDBJ databases">
        <authorList>
            <person name="Varghese N."/>
            <person name="Submissions S."/>
        </authorList>
    </citation>
    <scope>NUCLEOTIDE SEQUENCE [LARGE SCALE GENOMIC DNA]</scope>
    <source>
        <strain evidence="10">SP</strain>
    </source>
</reference>
<keyword evidence="6 7" id="KW-0472">Membrane</keyword>
<dbReference type="Proteomes" id="UP000198935">
    <property type="component" value="Unassembled WGS sequence"/>
</dbReference>
<evidence type="ECO:0000256" key="3">
    <source>
        <dbReference type="ARBA" id="ARBA00022475"/>
    </source>
</evidence>
<dbReference type="EMBL" id="FNPI01000032">
    <property type="protein sequence ID" value="SDZ68190.1"/>
    <property type="molecule type" value="Genomic_DNA"/>
</dbReference>
<evidence type="ECO:0000259" key="8">
    <source>
        <dbReference type="Pfam" id="PF04239"/>
    </source>
</evidence>
<feature type="domain" description="YetF C-terminal" evidence="8">
    <location>
        <begin position="91"/>
        <end position="222"/>
    </location>
</feature>
<proteinExistence type="inferred from homology"/>